<dbReference type="InterPro" id="IPR035959">
    <property type="entry name" value="RutC-like_sf"/>
</dbReference>
<evidence type="ECO:0000256" key="2">
    <source>
        <dbReference type="SAM" id="MobiDB-lite"/>
    </source>
</evidence>
<gene>
    <name evidence="3" type="ORF">AADG42_06130</name>
</gene>
<dbReference type="Proteomes" id="UP001442841">
    <property type="component" value="Chromosome"/>
</dbReference>
<keyword evidence="3" id="KW-0378">Hydrolase</keyword>
<dbReference type="PANTHER" id="PTHR11803">
    <property type="entry name" value="2-IMINOBUTANOATE/2-IMINOPROPANOATE DEAMINASE RIDA"/>
    <property type="match status" value="1"/>
</dbReference>
<proteinExistence type="inferred from homology"/>
<reference evidence="3 4" key="1">
    <citation type="submission" date="2024-04" db="EMBL/GenBank/DDBJ databases">
        <title>Isolation of an actinomycete strain from pig manure.</title>
        <authorList>
            <person name="Gong T."/>
            <person name="Yu Z."/>
            <person name="An M."/>
            <person name="Wei C."/>
            <person name="Yang W."/>
            <person name="Liu L."/>
        </authorList>
    </citation>
    <scope>NUCLEOTIDE SEQUENCE [LARGE SCALE GENOMIC DNA]</scope>
    <source>
        <strain evidence="3 4">ZF39</strain>
    </source>
</reference>
<dbReference type="Gene3D" id="3.30.1330.40">
    <property type="entry name" value="RutC-like"/>
    <property type="match status" value="1"/>
</dbReference>
<dbReference type="CDD" id="cd00448">
    <property type="entry name" value="YjgF_YER057c_UK114_family"/>
    <property type="match status" value="1"/>
</dbReference>
<evidence type="ECO:0000313" key="4">
    <source>
        <dbReference type="Proteomes" id="UP001442841"/>
    </source>
</evidence>
<dbReference type="InterPro" id="IPR006175">
    <property type="entry name" value="YjgF/YER057c/UK114"/>
</dbReference>
<comment type="similarity">
    <text evidence="1">Belongs to the RutC family.</text>
</comment>
<dbReference type="Pfam" id="PF01042">
    <property type="entry name" value="Ribonuc_L-PSP"/>
    <property type="match status" value="1"/>
</dbReference>
<dbReference type="GO" id="GO:0016787">
    <property type="term" value="F:hydrolase activity"/>
    <property type="evidence" value="ECO:0007669"/>
    <property type="project" value="UniProtKB-KW"/>
</dbReference>
<protein>
    <submittedName>
        <fullName evidence="3">RidA family protein</fullName>
        <ecNumber evidence="3">3.5.-.-</ecNumber>
    </submittedName>
</protein>
<dbReference type="SUPFAM" id="SSF55298">
    <property type="entry name" value="YjgF-like"/>
    <property type="match status" value="1"/>
</dbReference>
<keyword evidence="4" id="KW-1185">Reference proteome</keyword>
<sequence length="139" mass="15172">MTKNTPRVITTDKAPTTGFSEGTKAPLSMAIAFNGLLFVSGQGPLDPATHSIVSDDFEEQTRMTLANLLRVVEAAGSTKDDILRCNVYIRDMENFPKFNPIYRSFFAHASHFPARTTVRADPPRAGVLVEIDCIAAVAE</sequence>
<dbReference type="PANTHER" id="PTHR11803:SF58">
    <property type="entry name" value="PROTEIN HMF1-RELATED"/>
    <property type="match status" value="1"/>
</dbReference>
<dbReference type="RefSeq" id="WP_425308338.1">
    <property type="nucleotide sequence ID" value="NZ_CP154795.1"/>
</dbReference>
<feature type="compositionally biased region" description="Polar residues" evidence="2">
    <location>
        <begin position="1"/>
        <end position="20"/>
    </location>
</feature>
<name>A0ABZ3FLG9_9ACTN</name>
<dbReference type="EMBL" id="CP154795">
    <property type="protein sequence ID" value="XAN06898.1"/>
    <property type="molecule type" value="Genomic_DNA"/>
</dbReference>
<evidence type="ECO:0000313" key="3">
    <source>
        <dbReference type="EMBL" id="XAN06898.1"/>
    </source>
</evidence>
<accession>A0ABZ3FLG9</accession>
<organism evidence="3 4">
    <name type="scientific">Ammonicoccus fulvus</name>
    <dbReference type="NCBI Taxonomy" id="3138240"/>
    <lineage>
        <taxon>Bacteria</taxon>
        <taxon>Bacillati</taxon>
        <taxon>Actinomycetota</taxon>
        <taxon>Actinomycetes</taxon>
        <taxon>Propionibacteriales</taxon>
        <taxon>Propionibacteriaceae</taxon>
        <taxon>Ammonicoccus</taxon>
    </lineage>
</organism>
<evidence type="ECO:0000256" key="1">
    <source>
        <dbReference type="ARBA" id="ARBA00010552"/>
    </source>
</evidence>
<dbReference type="EC" id="3.5.-.-" evidence="3"/>
<feature type="region of interest" description="Disordered" evidence="2">
    <location>
        <begin position="1"/>
        <end position="21"/>
    </location>
</feature>